<comment type="caution">
    <text evidence="2">The sequence shown here is derived from an EMBL/GenBank/DDBJ whole genome shotgun (WGS) entry which is preliminary data.</text>
</comment>
<sequence length="88" mass="9892">VRVMEQQLSEATSNAGSWTMGDEEKLSTLQNAVREKERVISRLECQVEEQVICLSLLHSGIISLPLLPNFFISLLLLLLLLLLLKCVL</sequence>
<keyword evidence="3" id="KW-1185">Reference proteome</keyword>
<name>A0A8J2KZB3_9HEXA</name>
<evidence type="ECO:0000313" key="3">
    <source>
        <dbReference type="Proteomes" id="UP000708208"/>
    </source>
</evidence>
<reference evidence="2" key="1">
    <citation type="submission" date="2021-06" db="EMBL/GenBank/DDBJ databases">
        <authorList>
            <person name="Hodson N. C."/>
            <person name="Mongue J. A."/>
            <person name="Jaron S. K."/>
        </authorList>
    </citation>
    <scope>NUCLEOTIDE SEQUENCE</scope>
</reference>
<protein>
    <submittedName>
        <fullName evidence="2">Uncharacterized protein</fullName>
    </submittedName>
</protein>
<keyword evidence="1" id="KW-0812">Transmembrane</keyword>
<dbReference type="EMBL" id="CAJVCH010526675">
    <property type="protein sequence ID" value="CAG7822543.1"/>
    <property type="molecule type" value="Genomic_DNA"/>
</dbReference>
<organism evidence="2 3">
    <name type="scientific">Allacma fusca</name>
    <dbReference type="NCBI Taxonomy" id="39272"/>
    <lineage>
        <taxon>Eukaryota</taxon>
        <taxon>Metazoa</taxon>
        <taxon>Ecdysozoa</taxon>
        <taxon>Arthropoda</taxon>
        <taxon>Hexapoda</taxon>
        <taxon>Collembola</taxon>
        <taxon>Symphypleona</taxon>
        <taxon>Sminthuridae</taxon>
        <taxon>Allacma</taxon>
    </lineage>
</organism>
<evidence type="ECO:0000256" key="1">
    <source>
        <dbReference type="SAM" id="Phobius"/>
    </source>
</evidence>
<accession>A0A8J2KZB3</accession>
<gene>
    <name evidence="2" type="ORF">AFUS01_LOCUS32809</name>
</gene>
<evidence type="ECO:0000313" key="2">
    <source>
        <dbReference type="EMBL" id="CAG7822543.1"/>
    </source>
</evidence>
<dbReference type="AlphaFoldDB" id="A0A8J2KZB3"/>
<feature type="non-terminal residue" evidence="2">
    <location>
        <position position="1"/>
    </location>
</feature>
<feature type="transmembrane region" description="Helical" evidence="1">
    <location>
        <begin position="66"/>
        <end position="84"/>
    </location>
</feature>
<proteinExistence type="predicted"/>
<keyword evidence="1" id="KW-1133">Transmembrane helix</keyword>
<keyword evidence="1" id="KW-0472">Membrane</keyword>
<dbReference type="Proteomes" id="UP000708208">
    <property type="component" value="Unassembled WGS sequence"/>
</dbReference>